<proteinExistence type="predicted"/>
<reference evidence="2" key="1">
    <citation type="submission" date="2016-10" db="EMBL/GenBank/DDBJ databases">
        <title>Sequence of Gallionella enrichment culture.</title>
        <authorList>
            <person name="Poehlein A."/>
            <person name="Muehling M."/>
            <person name="Daniel R."/>
        </authorList>
    </citation>
    <scope>NUCLEOTIDE SEQUENCE</scope>
</reference>
<dbReference type="InterPro" id="IPR031807">
    <property type="entry name" value="HicB-like"/>
</dbReference>
<evidence type="ECO:0000259" key="1">
    <source>
        <dbReference type="Pfam" id="PF15919"/>
    </source>
</evidence>
<feature type="domain" description="HicB-like antitoxin of toxin-antitoxin system" evidence="1">
    <location>
        <begin position="32"/>
        <end position="103"/>
    </location>
</feature>
<dbReference type="GO" id="GO:0006355">
    <property type="term" value="P:regulation of DNA-templated transcription"/>
    <property type="evidence" value="ECO:0007669"/>
    <property type="project" value="InterPro"/>
</dbReference>
<protein>
    <submittedName>
        <fullName evidence="2">Ribbon-helix-helix protein, copG family</fullName>
    </submittedName>
</protein>
<evidence type="ECO:0000313" key="2">
    <source>
        <dbReference type="EMBL" id="OIQ85188.1"/>
    </source>
</evidence>
<organism evidence="2">
    <name type="scientific">mine drainage metagenome</name>
    <dbReference type="NCBI Taxonomy" id="410659"/>
    <lineage>
        <taxon>unclassified sequences</taxon>
        <taxon>metagenomes</taxon>
        <taxon>ecological metagenomes</taxon>
    </lineage>
</organism>
<name>A0A1J5QZN5_9ZZZZ</name>
<comment type="caution">
    <text evidence="2">The sequence shown here is derived from an EMBL/GenBank/DDBJ whole genome shotgun (WGS) entry which is preliminary data.</text>
</comment>
<dbReference type="Pfam" id="PF15919">
    <property type="entry name" value="HicB_lk_antitox"/>
    <property type="match status" value="1"/>
</dbReference>
<sequence length="110" mass="12107">MGRLAGSNALLLGLDARLGMLFRTRAVRAGGEEGIPEPTRLEDLASDPDYSGGAWTLFDIDLSRINARAERLNISLPERLVQRIDTEARRRKLSRSAFLALAAEHEMSTA</sequence>
<dbReference type="SUPFAM" id="SSF47598">
    <property type="entry name" value="Ribbon-helix-helix"/>
    <property type="match status" value="1"/>
</dbReference>
<dbReference type="CDD" id="cd21631">
    <property type="entry name" value="RHH_CopG_NikR-like"/>
    <property type="match status" value="1"/>
</dbReference>
<dbReference type="EMBL" id="MLJW01000562">
    <property type="protein sequence ID" value="OIQ85188.1"/>
    <property type="molecule type" value="Genomic_DNA"/>
</dbReference>
<gene>
    <name evidence="2" type="ORF">GALL_329800</name>
</gene>
<accession>A0A1J5QZN5</accession>
<dbReference type="InterPro" id="IPR010985">
    <property type="entry name" value="Ribbon_hlx_hlx"/>
</dbReference>
<dbReference type="AlphaFoldDB" id="A0A1J5QZN5"/>